<dbReference type="PROSITE" id="PS00770">
    <property type="entry name" value="AA_TRANSFER_CLASS_4"/>
    <property type="match status" value="1"/>
</dbReference>
<evidence type="ECO:0000256" key="3">
    <source>
        <dbReference type="ARBA" id="ARBA00022576"/>
    </source>
</evidence>
<keyword evidence="8" id="KW-0028">Amino-acid biosynthesis</keyword>
<dbReference type="InterPro" id="IPR001544">
    <property type="entry name" value="Aminotrans_IV"/>
</dbReference>
<dbReference type="PIRSF" id="PIRSF006468">
    <property type="entry name" value="BCAT1"/>
    <property type="match status" value="1"/>
</dbReference>
<comment type="catalytic activity">
    <reaction evidence="8">
        <text>L-isoleucine + 2-oxoglutarate = (S)-3-methyl-2-oxopentanoate + L-glutamate</text>
        <dbReference type="Rhea" id="RHEA:24801"/>
        <dbReference type="ChEBI" id="CHEBI:16810"/>
        <dbReference type="ChEBI" id="CHEBI:29985"/>
        <dbReference type="ChEBI" id="CHEBI:35146"/>
        <dbReference type="ChEBI" id="CHEBI:58045"/>
        <dbReference type="EC" id="2.6.1.42"/>
    </reaction>
</comment>
<keyword evidence="8" id="KW-0100">Branched-chain amino acid biosynthesis</keyword>
<reference evidence="9" key="1">
    <citation type="submission" date="2022-10" db="EMBL/GenBank/DDBJ databases">
        <title>Tapping the CABI collections for fungal endophytes: first genome assemblies for Collariella, Neodidymelliopsis, Ascochyta clinopodiicola, Didymella pomorum, Didymosphaeria variabile, Neocosmospora piperis and Neocucurbitaria cava.</title>
        <authorList>
            <person name="Hill R."/>
        </authorList>
    </citation>
    <scope>NUCLEOTIDE SEQUENCE</scope>
    <source>
        <strain evidence="9">IMI 366586</strain>
    </source>
</reference>
<keyword evidence="10" id="KW-1185">Reference proteome</keyword>
<dbReference type="GO" id="GO:0005739">
    <property type="term" value="C:mitochondrion"/>
    <property type="evidence" value="ECO:0007669"/>
    <property type="project" value="TreeGrafter"/>
</dbReference>
<dbReference type="AlphaFoldDB" id="A0A9W8WCU7"/>
<protein>
    <recommendedName>
        <fullName evidence="8">Branched-chain-amino-acid aminotransferase</fullName>
        <ecNumber evidence="8">2.6.1.42</ecNumber>
    </recommendedName>
</protein>
<evidence type="ECO:0000256" key="6">
    <source>
        <dbReference type="RuleBase" id="RU004106"/>
    </source>
</evidence>
<dbReference type="SUPFAM" id="SSF56752">
    <property type="entry name" value="D-aminoacid aminotransferase-like PLP-dependent enzymes"/>
    <property type="match status" value="1"/>
</dbReference>
<dbReference type="PANTHER" id="PTHR11825:SF69">
    <property type="entry name" value="BRANCHED-CHAIN-AMINO-ACID AMINOTRANSFERASE"/>
    <property type="match status" value="1"/>
</dbReference>
<comment type="catalytic activity">
    <reaction evidence="8">
        <text>L-leucine + 2-oxoglutarate = 4-methyl-2-oxopentanoate + L-glutamate</text>
        <dbReference type="Rhea" id="RHEA:18321"/>
        <dbReference type="ChEBI" id="CHEBI:16810"/>
        <dbReference type="ChEBI" id="CHEBI:17865"/>
        <dbReference type="ChEBI" id="CHEBI:29985"/>
        <dbReference type="ChEBI" id="CHEBI:57427"/>
        <dbReference type="EC" id="2.6.1.42"/>
    </reaction>
</comment>
<dbReference type="InterPro" id="IPR036038">
    <property type="entry name" value="Aminotransferase-like"/>
</dbReference>
<gene>
    <name evidence="9" type="ORF">N0V84_005962</name>
</gene>
<dbReference type="OrthoDB" id="1732691at2759"/>
<dbReference type="GO" id="GO:0009099">
    <property type="term" value="P:L-valine biosynthetic process"/>
    <property type="evidence" value="ECO:0007669"/>
    <property type="project" value="TreeGrafter"/>
</dbReference>
<dbReference type="Proteomes" id="UP001140502">
    <property type="component" value="Unassembled WGS sequence"/>
</dbReference>
<evidence type="ECO:0000313" key="9">
    <source>
        <dbReference type="EMBL" id="KAJ4320264.1"/>
    </source>
</evidence>
<evidence type="ECO:0000256" key="2">
    <source>
        <dbReference type="ARBA" id="ARBA00009320"/>
    </source>
</evidence>
<dbReference type="PANTHER" id="PTHR11825">
    <property type="entry name" value="SUBGROUP IIII AMINOTRANSFERASE"/>
    <property type="match status" value="1"/>
</dbReference>
<comment type="caution">
    <text evidence="9">The sequence shown here is derived from an EMBL/GenBank/DDBJ whole genome shotgun (WGS) entry which is preliminary data.</text>
</comment>
<keyword evidence="3 8" id="KW-0032">Aminotransferase</keyword>
<dbReference type="InterPro" id="IPR018300">
    <property type="entry name" value="Aminotrans_IV_CS"/>
</dbReference>
<evidence type="ECO:0000256" key="1">
    <source>
        <dbReference type="ARBA" id="ARBA00001933"/>
    </source>
</evidence>
<dbReference type="InterPro" id="IPR043132">
    <property type="entry name" value="BCAT-like_C"/>
</dbReference>
<keyword evidence="5 7" id="KW-0663">Pyridoxal phosphate</keyword>
<dbReference type="GO" id="GO:0004084">
    <property type="term" value="F:branched-chain-amino-acid transaminase activity"/>
    <property type="evidence" value="ECO:0007669"/>
    <property type="project" value="UniProtKB-EC"/>
</dbReference>
<dbReference type="Gene3D" id="3.20.10.10">
    <property type="entry name" value="D-amino Acid Aminotransferase, subunit A, domain 2"/>
    <property type="match status" value="1"/>
</dbReference>
<keyword evidence="4 8" id="KW-0808">Transferase</keyword>
<evidence type="ECO:0000256" key="8">
    <source>
        <dbReference type="RuleBase" id="RU004517"/>
    </source>
</evidence>
<dbReference type="EC" id="2.6.1.42" evidence="8"/>
<evidence type="ECO:0000313" key="10">
    <source>
        <dbReference type="Proteomes" id="UP001140502"/>
    </source>
</evidence>
<dbReference type="Pfam" id="PF01063">
    <property type="entry name" value="Aminotran_4"/>
    <property type="match status" value="1"/>
</dbReference>
<comment type="cofactor">
    <cofactor evidence="1 7">
        <name>pyridoxal 5'-phosphate</name>
        <dbReference type="ChEBI" id="CHEBI:597326"/>
    </cofactor>
</comment>
<evidence type="ECO:0000256" key="7">
    <source>
        <dbReference type="RuleBase" id="RU004516"/>
    </source>
</evidence>
<sequence length="380" mass="41235">MTAGPKSNGANGIGPAPLNAKLLQTTLIALADELPVPAGDDPVRRSQKCTTSHMLVVTWTKDAGWAAPTIKPYGNFSMAPTSSVLHYGTECFEGLKLYRGFDMKLRLFRPELNCARLRLSSLRGGLPDFDPDELLKLIEAFVCVDGERGFPSRELSSIIGTSAALGVSRPAEATLFLVAVLFPQFGQAGPGLKLLCSSGQLGANYAPSLVAQEEANAQGFIQVLWLFGPDDNVTEAGASNFFVVIRNKETGLPELITAPLGDIILDGVTRRSVLELTRERLQKSSQDVEPLIAVERPFTMAEMVQASNEGRLSEAFVTGTAFFVAPVGMIRYRDFDINIGKKTEGGDLVAPYTLMLRNWLKDIMYGNEPHAWGQIQDKVA</sequence>
<evidence type="ECO:0000256" key="5">
    <source>
        <dbReference type="ARBA" id="ARBA00022898"/>
    </source>
</evidence>
<evidence type="ECO:0000256" key="4">
    <source>
        <dbReference type="ARBA" id="ARBA00022679"/>
    </source>
</evidence>
<dbReference type="GO" id="GO:0009098">
    <property type="term" value="P:L-leucine biosynthetic process"/>
    <property type="evidence" value="ECO:0007669"/>
    <property type="project" value="TreeGrafter"/>
</dbReference>
<proteinExistence type="inferred from homology"/>
<accession>A0A9W8WCU7</accession>
<dbReference type="Gene3D" id="3.30.470.10">
    <property type="match status" value="1"/>
</dbReference>
<name>A0A9W8WCU7_9HYPO</name>
<organism evidence="9 10">
    <name type="scientific">Fusarium piperis</name>
    <dbReference type="NCBI Taxonomy" id="1435070"/>
    <lineage>
        <taxon>Eukaryota</taxon>
        <taxon>Fungi</taxon>
        <taxon>Dikarya</taxon>
        <taxon>Ascomycota</taxon>
        <taxon>Pezizomycotina</taxon>
        <taxon>Sordariomycetes</taxon>
        <taxon>Hypocreomycetidae</taxon>
        <taxon>Hypocreales</taxon>
        <taxon>Nectriaceae</taxon>
        <taxon>Fusarium</taxon>
        <taxon>Fusarium solani species complex</taxon>
    </lineage>
</organism>
<comment type="catalytic activity">
    <reaction evidence="8">
        <text>L-valine + 2-oxoglutarate = 3-methyl-2-oxobutanoate + L-glutamate</text>
        <dbReference type="Rhea" id="RHEA:24813"/>
        <dbReference type="ChEBI" id="CHEBI:11851"/>
        <dbReference type="ChEBI" id="CHEBI:16810"/>
        <dbReference type="ChEBI" id="CHEBI:29985"/>
        <dbReference type="ChEBI" id="CHEBI:57762"/>
        <dbReference type="EC" id="2.6.1.42"/>
    </reaction>
</comment>
<comment type="similarity">
    <text evidence="2 6">Belongs to the class-IV pyridoxal-phosphate-dependent aminotransferase family.</text>
</comment>
<dbReference type="EMBL" id="JAPEUR010000111">
    <property type="protein sequence ID" value="KAJ4320264.1"/>
    <property type="molecule type" value="Genomic_DNA"/>
</dbReference>
<dbReference type="InterPro" id="IPR005786">
    <property type="entry name" value="B_amino_transII"/>
</dbReference>
<dbReference type="InterPro" id="IPR043131">
    <property type="entry name" value="BCAT-like_N"/>
</dbReference>